<evidence type="ECO:0000256" key="5">
    <source>
        <dbReference type="HAMAP-Rule" id="MF_00658"/>
    </source>
</evidence>
<keyword evidence="7" id="KW-1185">Reference proteome</keyword>
<dbReference type="PIRSF" id="PIRSF004505">
    <property type="entry name" value="MT_bac"/>
    <property type="match status" value="1"/>
</dbReference>
<dbReference type="SUPFAM" id="SSF75217">
    <property type="entry name" value="alpha/beta knot"/>
    <property type="match status" value="1"/>
</dbReference>
<comment type="caution">
    <text evidence="5">Lacks conserved residue(s) required for the propagation of feature annotation.</text>
</comment>
<comment type="subunit">
    <text evidence="5">Homodimer.</text>
</comment>
<name>A0ABV3Z2W3_9PROT</name>
<comment type="subcellular location">
    <subcellularLocation>
        <location evidence="5">Cytoplasm</location>
    </subcellularLocation>
</comment>
<evidence type="ECO:0000313" key="7">
    <source>
        <dbReference type="Proteomes" id="UP001560685"/>
    </source>
</evidence>
<dbReference type="CDD" id="cd18081">
    <property type="entry name" value="RlmH-like"/>
    <property type="match status" value="1"/>
</dbReference>
<evidence type="ECO:0000256" key="2">
    <source>
        <dbReference type="ARBA" id="ARBA00022679"/>
    </source>
</evidence>
<protein>
    <recommendedName>
        <fullName evidence="5">Ribosomal RNA large subunit methyltransferase H</fullName>
        <ecNumber evidence="5">2.1.1.177</ecNumber>
    </recommendedName>
    <alternativeName>
        <fullName evidence="5">23S rRNA (pseudouridine1915-N3)-methyltransferase</fullName>
    </alternativeName>
    <alternativeName>
        <fullName evidence="5">23S rRNA m3Psi1915 methyltransferase</fullName>
    </alternativeName>
    <alternativeName>
        <fullName evidence="5">rRNA (pseudouridine-N3-)-methyltransferase RlmH</fullName>
    </alternativeName>
</protein>
<dbReference type="EMBL" id="JBEHZE010000001">
    <property type="protein sequence ID" value="MEX6632858.1"/>
    <property type="molecule type" value="Genomic_DNA"/>
</dbReference>
<organism evidence="6 7">
    <name type="scientific">Hyphococcus lacteus</name>
    <dbReference type="NCBI Taxonomy" id="3143536"/>
    <lineage>
        <taxon>Bacteria</taxon>
        <taxon>Pseudomonadati</taxon>
        <taxon>Pseudomonadota</taxon>
        <taxon>Alphaproteobacteria</taxon>
        <taxon>Parvularculales</taxon>
        <taxon>Parvularculaceae</taxon>
        <taxon>Hyphococcus</taxon>
    </lineage>
</organism>
<dbReference type="Pfam" id="PF02590">
    <property type="entry name" value="SPOUT_MTase"/>
    <property type="match status" value="1"/>
</dbReference>
<evidence type="ECO:0000256" key="1">
    <source>
        <dbReference type="ARBA" id="ARBA00022603"/>
    </source>
</evidence>
<dbReference type="PANTHER" id="PTHR33603">
    <property type="entry name" value="METHYLTRANSFERASE"/>
    <property type="match status" value="1"/>
</dbReference>
<comment type="caution">
    <text evidence="6">The sequence shown here is derived from an EMBL/GenBank/DDBJ whole genome shotgun (WGS) entry which is preliminary data.</text>
</comment>
<gene>
    <name evidence="5 6" type="primary">rlmH</name>
    <name evidence="6" type="ORF">ABFZ84_04790</name>
</gene>
<reference evidence="6 7" key="1">
    <citation type="submission" date="2024-05" db="EMBL/GenBank/DDBJ databases">
        <title>Three bacterial strains, DH-69, EH-24, and ECK-19 isolated from coastal sediments.</title>
        <authorList>
            <person name="Ye Y.-Q."/>
            <person name="Du Z.-J."/>
        </authorList>
    </citation>
    <scope>NUCLEOTIDE SEQUENCE [LARGE SCALE GENOMIC DNA]</scope>
    <source>
        <strain evidence="6 7">ECK-19</strain>
    </source>
</reference>
<feature type="binding site" evidence="5">
    <location>
        <position position="108"/>
    </location>
    <ligand>
        <name>S-adenosyl-L-methionine</name>
        <dbReference type="ChEBI" id="CHEBI:59789"/>
    </ligand>
</feature>
<dbReference type="Gene3D" id="3.40.1280.10">
    <property type="match status" value="1"/>
</dbReference>
<dbReference type="EC" id="2.1.1.177" evidence="5"/>
<dbReference type="NCBIfam" id="NF000989">
    <property type="entry name" value="PRK00103.2-3"/>
    <property type="match status" value="1"/>
</dbReference>
<dbReference type="InterPro" id="IPR003742">
    <property type="entry name" value="RlmH-like"/>
</dbReference>
<evidence type="ECO:0000256" key="4">
    <source>
        <dbReference type="ARBA" id="ARBA00038303"/>
    </source>
</evidence>
<accession>A0ABV3Z2W3</accession>
<comment type="function">
    <text evidence="5">Specifically methylates the pseudouridine at position 1915 (m3Psi1915) in 23S rRNA.</text>
</comment>
<keyword evidence="5" id="KW-0698">rRNA processing</keyword>
<sequence length="160" mass="17211">MRIVIAAIGKKRGGPETALVDDYLSRCKSMGRRIGFGDVTLAEADAPKALSGDALKQREGTLLLKAIPDGAQIIVLDERGENISSKKLAQLLGQMRDQGTGDVAFLIGGADGHGKEIKARAVRSISFGAATWPHMLVRAMLTEQIYRAMTILSGHPYHRS</sequence>
<dbReference type="RefSeq" id="WP_369312792.1">
    <property type="nucleotide sequence ID" value="NZ_JBEHZE010000001.1"/>
</dbReference>
<dbReference type="PANTHER" id="PTHR33603:SF1">
    <property type="entry name" value="RIBOSOMAL RNA LARGE SUBUNIT METHYLTRANSFERASE H"/>
    <property type="match status" value="1"/>
</dbReference>
<keyword evidence="3 5" id="KW-0949">S-adenosyl-L-methionine</keyword>
<keyword evidence="2 5" id="KW-0808">Transferase</keyword>
<comment type="catalytic activity">
    <reaction evidence="5">
        <text>pseudouridine(1915) in 23S rRNA + S-adenosyl-L-methionine = N(3)-methylpseudouridine(1915) in 23S rRNA + S-adenosyl-L-homocysteine + H(+)</text>
        <dbReference type="Rhea" id="RHEA:42752"/>
        <dbReference type="Rhea" id="RHEA-COMP:10221"/>
        <dbReference type="Rhea" id="RHEA-COMP:10222"/>
        <dbReference type="ChEBI" id="CHEBI:15378"/>
        <dbReference type="ChEBI" id="CHEBI:57856"/>
        <dbReference type="ChEBI" id="CHEBI:59789"/>
        <dbReference type="ChEBI" id="CHEBI:65314"/>
        <dbReference type="ChEBI" id="CHEBI:74486"/>
        <dbReference type="EC" id="2.1.1.177"/>
    </reaction>
</comment>
<comment type="similarity">
    <text evidence="4 5">Belongs to the RNA methyltransferase RlmH family.</text>
</comment>
<dbReference type="HAMAP" id="MF_00658">
    <property type="entry name" value="23SrRNA_methyltr_H"/>
    <property type="match status" value="1"/>
</dbReference>
<keyword evidence="5" id="KW-0963">Cytoplasm</keyword>
<dbReference type="Proteomes" id="UP001560685">
    <property type="component" value="Unassembled WGS sequence"/>
</dbReference>
<keyword evidence="1 5" id="KW-0489">Methyltransferase</keyword>
<proteinExistence type="inferred from homology"/>
<dbReference type="InterPro" id="IPR029028">
    <property type="entry name" value="Alpha/beta_knot_MTases"/>
</dbReference>
<evidence type="ECO:0000313" key="6">
    <source>
        <dbReference type="EMBL" id="MEX6632858.1"/>
    </source>
</evidence>
<evidence type="ECO:0000256" key="3">
    <source>
        <dbReference type="ARBA" id="ARBA00022691"/>
    </source>
</evidence>
<feature type="binding site" evidence="5">
    <location>
        <position position="76"/>
    </location>
    <ligand>
        <name>S-adenosyl-L-methionine</name>
        <dbReference type="ChEBI" id="CHEBI:59789"/>
    </ligand>
</feature>
<dbReference type="InterPro" id="IPR029026">
    <property type="entry name" value="tRNA_m1G_MTases_N"/>
</dbReference>